<evidence type="ECO:0000313" key="1">
    <source>
        <dbReference type="EMBL" id="MDR7363200.1"/>
    </source>
</evidence>
<gene>
    <name evidence="1" type="ORF">J2S63_002753</name>
</gene>
<reference evidence="1 2" key="1">
    <citation type="submission" date="2023-07" db="EMBL/GenBank/DDBJ databases">
        <title>Sequencing the genomes of 1000 actinobacteria strains.</title>
        <authorList>
            <person name="Klenk H.-P."/>
        </authorList>
    </citation>
    <scope>NUCLEOTIDE SEQUENCE [LARGE SCALE GENOMIC DNA]</scope>
    <source>
        <strain evidence="1 2">DSM 19426</strain>
    </source>
</reference>
<evidence type="ECO:0000313" key="2">
    <source>
        <dbReference type="Proteomes" id="UP001183648"/>
    </source>
</evidence>
<keyword evidence="2" id="KW-1185">Reference proteome</keyword>
<organism evidence="1 2">
    <name type="scientific">Nocardioides marmoribigeumensis</name>
    <dbReference type="NCBI Taxonomy" id="433649"/>
    <lineage>
        <taxon>Bacteria</taxon>
        <taxon>Bacillati</taxon>
        <taxon>Actinomycetota</taxon>
        <taxon>Actinomycetes</taxon>
        <taxon>Propionibacteriales</taxon>
        <taxon>Nocardioidaceae</taxon>
        <taxon>Nocardioides</taxon>
    </lineage>
</organism>
<dbReference type="Proteomes" id="UP001183648">
    <property type="component" value="Unassembled WGS sequence"/>
</dbReference>
<dbReference type="RefSeq" id="WP_310303288.1">
    <property type="nucleotide sequence ID" value="NZ_BAAAPS010000003.1"/>
</dbReference>
<name>A0ABU2BXR4_9ACTN</name>
<protein>
    <submittedName>
        <fullName evidence="1">Uncharacterized protein</fullName>
    </submittedName>
</protein>
<accession>A0ABU2BXR4</accession>
<sequence>MSATSTRPVDLARLAAGAVAVARPQWLIRATGSADGTWPRRVTRILGARYAVQSAGGMLVHERWVPEADGTIDLIHAVSMLGFARGFPRHRRLALSSGVVALGFAVVDLTERTRGPR</sequence>
<dbReference type="EMBL" id="JAVDYG010000001">
    <property type="protein sequence ID" value="MDR7363200.1"/>
    <property type="molecule type" value="Genomic_DNA"/>
</dbReference>
<proteinExistence type="predicted"/>
<comment type="caution">
    <text evidence="1">The sequence shown here is derived from an EMBL/GenBank/DDBJ whole genome shotgun (WGS) entry which is preliminary data.</text>
</comment>